<evidence type="ECO:0000313" key="3">
    <source>
        <dbReference type="Proteomes" id="UP001250932"/>
    </source>
</evidence>
<dbReference type="PANTHER" id="PTHR33495">
    <property type="entry name" value="ANTI-SIGMA FACTOR ANTAGONIST TM_1081-RELATED-RELATED"/>
    <property type="match status" value="1"/>
</dbReference>
<organism evidence="2 3">
    <name type="scientific">Candidatus Nitronereus thalassa</name>
    <dbReference type="NCBI Taxonomy" id="3020898"/>
    <lineage>
        <taxon>Bacteria</taxon>
        <taxon>Pseudomonadati</taxon>
        <taxon>Nitrospirota</taxon>
        <taxon>Nitrospiria</taxon>
        <taxon>Nitrospirales</taxon>
        <taxon>Nitrospiraceae</taxon>
        <taxon>Candidatus Nitronereus</taxon>
    </lineage>
</organism>
<accession>A0ABU3K6Q2</accession>
<dbReference type="PANTHER" id="PTHR33495:SF2">
    <property type="entry name" value="ANTI-SIGMA FACTOR ANTAGONIST TM_1081-RELATED"/>
    <property type="match status" value="1"/>
</dbReference>
<name>A0ABU3K6Q2_9BACT</name>
<dbReference type="EMBL" id="JAQOUE010000001">
    <property type="protein sequence ID" value="MDT7042102.1"/>
    <property type="molecule type" value="Genomic_DNA"/>
</dbReference>
<gene>
    <name evidence="2" type="ORF">PPG34_07035</name>
</gene>
<evidence type="ECO:0000313" key="2">
    <source>
        <dbReference type="EMBL" id="MDT7042102.1"/>
    </source>
</evidence>
<keyword evidence="3" id="KW-1185">Reference proteome</keyword>
<dbReference type="Proteomes" id="UP001250932">
    <property type="component" value="Unassembled WGS sequence"/>
</dbReference>
<dbReference type="InterPro" id="IPR002645">
    <property type="entry name" value="STAS_dom"/>
</dbReference>
<sequence>MKVMEHTIQGAILLELQGELDFSSRKEFMDAIQQTFHSNQPHIIVDLQGITCADEAAMSLLVIAHQKLIQQCRRLSLLHPPNHLANKLHSMKFPRIIPIYRSLEEALKRQIFSLPLYH</sequence>
<dbReference type="InterPro" id="IPR036513">
    <property type="entry name" value="STAS_dom_sf"/>
</dbReference>
<dbReference type="Pfam" id="PF01740">
    <property type="entry name" value="STAS"/>
    <property type="match status" value="1"/>
</dbReference>
<protein>
    <submittedName>
        <fullName evidence="2">STAS domain-containing protein</fullName>
    </submittedName>
</protein>
<feature type="domain" description="STAS" evidence="1">
    <location>
        <begin position="1"/>
        <end position="110"/>
    </location>
</feature>
<proteinExistence type="predicted"/>
<evidence type="ECO:0000259" key="1">
    <source>
        <dbReference type="PROSITE" id="PS50801"/>
    </source>
</evidence>
<dbReference type="Gene3D" id="3.30.750.24">
    <property type="entry name" value="STAS domain"/>
    <property type="match status" value="1"/>
</dbReference>
<dbReference type="PROSITE" id="PS50801">
    <property type="entry name" value="STAS"/>
    <property type="match status" value="1"/>
</dbReference>
<dbReference type="CDD" id="cd07043">
    <property type="entry name" value="STAS_anti-anti-sigma_factors"/>
    <property type="match status" value="1"/>
</dbReference>
<comment type="caution">
    <text evidence="2">The sequence shown here is derived from an EMBL/GenBank/DDBJ whole genome shotgun (WGS) entry which is preliminary data.</text>
</comment>
<dbReference type="RefSeq" id="WP_313832463.1">
    <property type="nucleotide sequence ID" value="NZ_JAQOUE010000001.1"/>
</dbReference>
<dbReference type="SUPFAM" id="SSF52091">
    <property type="entry name" value="SpoIIaa-like"/>
    <property type="match status" value="1"/>
</dbReference>
<reference evidence="2 3" key="1">
    <citation type="journal article" date="2023" name="ISME J.">
        <title>Cultivation and genomic characterization of novel and ubiquitous marine nitrite-oxidizing bacteria from the Nitrospirales.</title>
        <authorList>
            <person name="Mueller A.J."/>
            <person name="Daebeler A."/>
            <person name="Herbold C.W."/>
            <person name="Kirkegaard R.H."/>
            <person name="Daims H."/>
        </authorList>
    </citation>
    <scope>NUCLEOTIDE SEQUENCE [LARGE SCALE GENOMIC DNA]</scope>
    <source>
        <strain evidence="2 3">EB</strain>
    </source>
</reference>